<dbReference type="SUPFAM" id="SSF55979">
    <property type="entry name" value="DNA clamp"/>
    <property type="match status" value="2"/>
</dbReference>
<reference evidence="11" key="1">
    <citation type="journal article" date="2021" name="Open Biol.">
        <title>Shared evolutionary footprints suggest mitochondrial oxidative damage underlies multiple complex I losses in fungi.</title>
        <authorList>
            <person name="Schikora-Tamarit M.A."/>
            <person name="Marcet-Houben M."/>
            <person name="Nosek J."/>
            <person name="Gabaldon T."/>
        </authorList>
    </citation>
    <scope>NUCLEOTIDE SEQUENCE</scope>
    <source>
        <strain evidence="11">CBS2887</strain>
    </source>
</reference>
<dbReference type="OrthoDB" id="534348at2759"/>
<dbReference type="GO" id="GO:0006298">
    <property type="term" value="P:mismatch repair"/>
    <property type="evidence" value="ECO:0007669"/>
    <property type="project" value="TreeGrafter"/>
</dbReference>
<reference evidence="11" key="2">
    <citation type="submission" date="2021-01" db="EMBL/GenBank/DDBJ databases">
        <authorList>
            <person name="Schikora-Tamarit M.A."/>
        </authorList>
    </citation>
    <scope>NUCLEOTIDE SEQUENCE</scope>
    <source>
        <strain evidence="11">CBS2887</strain>
    </source>
</reference>
<dbReference type="PANTHER" id="PTHR11352:SF0">
    <property type="entry name" value="PROLIFERATING CELL NUCLEAR ANTIGEN"/>
    <property type="match status" value="1"/>
</dbReference>
<dbReference type="FunFam" id="3.10.150.10:FF:000006">
    <property type="entry name" value="Proliferating cell nuclear antigen"/>
    <property type="match status" value="1"/>
</dbReference>
<keyword evidence="12" id="KW-1185">Reference proteome</keyword>
<dbReference type="GO" id="GO:0030337">
    <property type="term" value="F:DNA polymerase processivity factor activity"/>
    <property type="evidence" value="ECO:0007669"/>
    <property type="project" value="InterPro"/>
</dbReference>
<dbReference type="GO" id="GO:0006273">
    <property type="term" value="P:lagging strand elongation"/>
    <property type="evidence" value="ECO:0007669"/>
    <property type="project" value="UniProtKB-ARBA"/>
</dbReference>
<dbReference type="GO" id="GO:0003677">
    <property type="term" value="F:DNA binding"/>
    <property type="evidence" value="ECO:0007669"/>
    <property type="project" value="UniProtKB-KW"/>
</dbReference>
<name>A0A9P8PQZ3_WICPI</name>
<comment type="function">
    <text evidence="6">This protein is an auxiliary protein of DNA polymerase delta and is involved in the control of eukaryotic DNA replication by increasing the polymerase's processibility during elongation of the leading strand. Involved in DNA repair.</text>
</comment>
<evidence type="ECO:0000256" key="2">
    <source>
        <dbReference type="ARBA" id="ARBA00010462"/>
    </source>
</evidence>
<dbReference type="Pfam" id="PF02747">
    <property type="entry name" value="PCNA_C"/>
    <property type="match status" value="1"/>
</dbReference>
<evidence type="ECO:0000259" key="10">
    <source>
        <dbReference type="Pfam" id="PF02747"/>
    </source>
</evidence>
<dbReference type="AlphaFoldDB" id="A0A9P8PQZ3"/>
<dbReference type="CDD" id="cd00577">
    <property type="entry name" value="PCNA"/>
    <property type="match status" value="1"/>
</dbReference>
<dbReference type="InterPro" id="IPR022659">
    <property type="entry name" value="Pr_cel_nuc_antig_CS"/>
</dbReference>
<dbReference type="PANTHER" id="PTHR11352">
    <property type="entry name" value="PROLIFERATING CELL NUCLEAR ANTIGEN"/>
    <property type="match status" value="1"/>
</dbReference>
<evidence type="ECO:0000256" key="8">
    <source>
        <dbReference type="RuleBase" id="RU003671"/>
    </source>
</evidence>
<dbReference type="Gene3D" id="3.10.150.10">
    <property type="entry name" value="DNA Polymerase III, subunit A, domain 2"/>
    <property type="match status" value="2"/>
</dbReference>
<proteinExistence type="inferred from homology"/>
<dbReference type="InterPro" id="IPR046938">
    <property type="entry name" value="DNA_clamp_sf"/>
</dbReference>
<dbReference type="HAMAP" id="MF_00317">
    <property type="entry name" value="DNApol_clamp_arch"/>
    <property type="match status" value="1"/>
</dbReference>
<evidence type="ECO:0000256" key="3">
    <source>
        <dbReference type="ARBA" id="ARBA00022705"/>
    </source>
</evidence>
<dbReference type="GO" id="GO:0006275">
    <property type="term" value="P:regulation of DNA replication"/>
    <property type="evidence" value="ECO:0007669"/>
    <property type="project" value="InterPro"/>
</dbReference>
<dbReference type="PROSITE" id="PS01251">
    <property type="entry name" value="PCNA_1"/>
    <property type="match status" value="1"/>
</dbReference>
<dbReference type="GO" id="GO:0070987">
    <property type="term" value="P:error-free translesion synthesis"/>
    <property type="evidence" value="ECO:0007669"/>
    <property type="project" value="UniProtKB-ARBA"/>
</dbReference>
<dbReference type="InterPro" id="IPR022648">
    <property type="entry name" value="Pr_cel_nuc_antig_N"/>
</dbReference>
<evidence type="ECO:0000256" key="1">
    <source>
        <dbReference type="ARBA" id="ARBA00004123"/>
    </source>
</evidence>
<keyword evidence="4 8" id="KW-0238">DNA-binding</keyword>
<dbReference type="GO" id="GO:0043626">
    <property type="term" value="C:PCNA complex"/>
    <property type="evidence" value="ECO:0007669"/>
    <property type="project" value="UniProtKB-ARBA"/>
</dbReference>
<dbReference type="Pfam" id="PF00705">
    <property type="entry name" value="PCNA_N"/>
    <property type="match status" value="1"/>
</dbReference>
<sequence length="259" mass="28871">MFEAKFEQAALFKKIIDAIKDTTSLCNFNCTEHGITVQAVDDSRVLLISLLIGSDCFQSYRCDKSITLGMDMSNLSKVLKTGNANDSLTLMAEDSPDSLLIVFEESEKSKISEYTLKLMDIESDYFNIDDIEQDSLITLPASEFQKTVKDLSQISDSLAILVTKDTIKFHVKGEMGDGDVILKPAVDLENTDNSVKIELNKAVNLNFGIKYILDIIKGSSLAPAITIKLTDQNPALFEFKLSSGYLRFYLAPKFEEDEE</sequence>
<dbReference type="Proteomes" id="UP000774326">
    <property type="component" value="Unassembled WGS sequence"/>
</dbReference>
<comment type="caution">
    <text evidence="11">The sequence shown here is derived from an EMBL/GenBank/DDBJ whole genome shotgun (WGS) entry which is preliminary data.</text>
</comment>
<evidence type="ECO:0000256" key="7">
    <source>
        <dbReference type="RuleBase" id="RU000641"/>
    </source>
</evidence>
<feature type="domain" description="Proliferating cell nuclear antigen PCNA C-terminal" evidence="10">
    <location>
        <begin position="128"/>
        <end position="253"/>
    </location>
</feature>
<organism evidence="11 12">
    <name type="scientific">Wickerhamomyces pijperi</name>
    <name type="common">Yeast</name>
    <name type="synonym">Pichia pijperi</name>
    <dbReference type="NCBI Taxonomy" id="599730"/>
    <lineage>
        <taxon>Eukaryota</taxon>
        <taxon>Fungi</taxon>
        <taxon>Dikarya</taxon>
        <taxon>Ascomycota</taxon>
        <taxon>Saccharomycotina</taxon>
        <taxon>Saccharomycetes</taxon>
        <taxon>Phaffomycetales</taxon>
        <taxon>Wickerhamomycetaceae</taxon>
        <taxon>Wickerhamomyces</taxon>
    </lineage>
</organism>
<dbReference type="InterPro" id="IPR022649">
    <property type="entry name" value="Pr_cel_nuc_antig_C"/>
</dbReference>
<evidence type="ECO:0000256" key="6">
    <source>
        <dbReference type="ARBA" id="ARBA00054163"/>
    </source>
</evidence>
<keyword evidence="3 8" id="KW-0235">DNA replication</keyword>
<dbReference type="GO" id="GO:0006272">
    <property type="term" value="P:leading strand elongation"/>
    <property type="evidence" value="ECO:0007669"/>
    <property type="project" value="TreeGrafter"/>
</dbReference>
<dbReference type="NCBIfam" id="TIGR00590">
    <property type="entry name" value="pcna"/>
    <property type="match status" value="1"/>
</dbReference>
<evidence type="ECO:0000313" key="12">
    <source>
        <dbReference type="Proteomes" id="UP000774326"/>
    </source>
</evidence>
<keyword evidence="5 7" id="KW-0539">Nucleus</keyword>
<dbReference type="PRINTS" id="PR00339">
    <property type="entry name" value="PCNACYCLIN"/>
</dbReference>
<protein>
    <recommendedName>
        <fullName evidence="7">DNA sliding clamp PCNA</fullName>
    </recommendedName>
</protein>
<comment type="similarity">
    <text evidence="2 8">Belongs to the PCNA family.</text>
</comment>
<accession>A0A9P8PQZ3</accession>
<evidence type="ECO:0000256" key="5">
    <source>
        <dbReference type="ARBA" id="ARBA00023242"/>
    </source>
</evidence>
<comment type="function">
    <text evidence="7">This protein is an auxiliary protein of DNA polymerase delta and is involved in the control of eukaryotic DNA replication by increasing the polymerase's processivity during elongation of the leading strand.</text>
</comment>
<dbReference type="EMBL" id="JAEUBG010005331">
    <property type="protein sequence ID" value="KAH3675909.1"/>
    <property type="molecule type" value="Genomic_DNA"/>
</dbReference>
<comment type="subcellular location">
    <subcellularLocation>
        <location evidence="1 7">Nucleus</location>
    </subcellularLocation>
</comment>
<gene>
    <name evidence="11" type="ORF">WICPIJ_009215</name>
</gene>
<evidence type="ECO:0000313" key="11">
    <source>
        <dbReference type="EMBL" id="KAH3675909.1"/>
    </source>
</evidence>
<evidence type="ECO:0000256" key="4">
    <source>
        <dbReference type="ARBA" id="ARBA00023125"/>
    </source>
</evidence>
<dbReference type="InterPro" id="IPR000730">
    <property type="entry name" value="Pr_cel_nuc_antig"/>
</dbReference>
<evidence type="ECO:0000259" key="9">
    <source>
        <dbReference type="Pfam" id="PF00705"/>
    </source>
</evidence>
<feature type="domain" description="Proliferating cell nuclear antigen PCNA N-terminal" evidence="9">
    <location>
        <begin position="1"/>
        <end position="124"/>
    </location>
</feature>